<accession>K3ZLD6</accession>
<evidence type="ECO:0000259" key="3">
    <source>
        <dbReference type="PROSITE" id="PS51473"/>
    </source>
</evidence>
<dbReference type="PANTHER" id="PTHR32099">
    <property type="entry name" value="CYSTEINE-RICH REPEAT SECRETORY PROTEIN"/>
    <property type="match status" value="1"/>
</dbReference>
<dbReference type="InterPro" id="IPR002902">
    <property type="entry name" value="GNK2"/>
</dbReference>
<dbReference type="PANTHER" id="PTHR32099:SF106">
    <property type="entry name" value="GNK2-HOMOLOGOUS DOMAIN-CONTAINING PROTEIN"/>
    <property type="match status" value="1"/>
</dbReference>
<evidence type="ECO:0000256" key="2">
    <source>
        <dbReference type="ARBA" id="ARBA00022737"/>
    </source>
</evidence>
<evidence type="ECO:0000256" key="1">
    <source>
        <dbReference type="ARBA" id="ARBA00022729"/>
    </source>
</evidence>
<dbReference type="PROSITE" id="PS51473">
    <property type="entry name" value="GNK2"/>
    <property type="match status" value="1"/>
</dbReference>
<dbReference type="Gene3D" id="3.30.430.20">
    <property type="entry name" value="Gnk2 domain, C-X8-C-X2-C motif"/>
    <property type="match status" value="1"/>
</dbReference>
<dbReference type="InterPro" id="IPR038408">
    <property type="entry name" value="GNK2_sf"/>
</dbReference>
<dbReference type="Gramene" id="KQK95197">
    <property type="protein sequence ID" value="KQK95197"/>
    <property type="gene ID" value="SETIT_027393mg"/>
</dbReference>
<dbReference type="EMBL" id="AGNK02005096">
    <property type="status" value="NOT_ANNOTATED_CDS"/>
    <property type="molecule type" value="Genomic_DNA"/>
</dbReference>
<keyword evidence="1" id="KW-0732">Signal</keyword>
<keyword evidence="2" id="KW-0677">Repeat</keyword>
<protein>
    <recommendedName>
        <fullName evidence="3">Gnk2-homologous domain-containing protein</fullName>
    </recommendedName>
</protein>
<dbReference type="HOGENOM" id="CLU_1478756_0_0_1"/>
<dbReference type="AlphaFoldDB" id="K3ZLD6"/>
<reference evidence="5" key="1">
    <citation type="journal article" date="2012" name="Nat. Biotechnol.">
        <title>Reference genome sequence of the model plant Setaria.</title>
        <authorList>
            <person name="Bennetzen J.L."/>
            <person name="Schmutz J."/>
            <person name="Wang H."/>
            <person name="Percifield R."/>
            <person name="Hawkins J."/>
            <person name="Pontaroli A.C."/>
            <person name="Estep M."/>
            <person name="Feng L."/>
            <person name="Vaughn J.N."/>
            <person name="Grimwood J."/>
            <person name="Jenkins J."/>
            <person name="Barry K."/>
            <person name="Lindquist E."/>
            <person name="Hellsten U."/>
            <person name="Deshpande S."/>
            <person name="Wang X."/>
            <person name="Wu X."/>
            <person name="Mitros T."/>
            <person name="Triplett J."/>
            <person name="Yang X."/>
            <person name="Ye C.Y."/>
            <person name="Mauro-Herrera M."/>
            <person name="Wang L."/>
            <person name="Li P."/>
            <person name="Sharma M."/>
            <person name="Sharma R."/>
            <person name="Ronald P.C."/>
            <person name="Panaud O."/>
            <person name="Kellogg E.A."/>
            <person name="Brutnell T.P."/>
            <person name="Doust A.N."/>
            <person name="Tuskan G.A."/>
            <person name="Rokhsar D."/>
            <person name="Devos K.M."/>
        </authorList>
    </citation>
    <scope>NUCLEOTIDE SEQUENCE [LARGE SCALE GENOMIC DNA]</scope>
    <source>
        <strain evidence="5">cv. Yugu1</strain>
    </source>
</reference>
<reference evidence="4" key="2">
    <citation type="submission" date="2018-08" db="UniProtKB">
        <authorList>
            <consortium name="EnsemblPlants"/>
        </authorList>
    </citation>
    <scope>IDENTIFICATION</scope>
    <source>
        <strain evidence="4">Yugu1</strain>
    </source>
</reference>
<evidence type="ECO:0000313" key="4">
    <source>
        <dbReference type="EnsemblPlants" id="KQK95197"/>
    </source>
</evidence>
<feature type="domain" description="Gnk2-homologous" evidence="3">
    <location>
        <begin position="1"/>
        <end position="90"/>
    </location>
</feature>
<evidence type="ECO:0000313" key="5">
    <source>
        <dbReference type="Proteomes" id="UP000004995"/>
    </source>
</evidence>
<dbReference type="Proteomes" id="UP000004995">
    <property type="component" value="Unassembled WGS sequence"/>
</dbReference>
<dbReference type="EnsemblPlants" id="KQK95197">
    <property type="protein sequence ID" value="KQK95197"/>
    <property type="gene ID" value="SETIT_027393mg"/>
</dbReference>
<keyword evidence="5" id="KW-1185">Reference proteome</keyword>
<organism evidence="4 5">
    <name type="scientific">Setaria italica</name>
    <name type="common">Foxtail millet</name>
    <name type="synonym">Panicum italicum</name>
    <dbReference type="NCBI Taxonomy" id="4555"/>
    <lineage>
        <taxon>Eukaryota</taxon>
        <taxon>Viridiplantae</taxon>
        <taxon>Streptophyta</taxon>
        <taxon>Embryophyta</taxon>
        <taxon>Tracheophyta</taxon>
        <taxon>Spermatophyta</taxon>
        <taxon>Magnoliopsida</taxon>
        <taxon>Liliopsida</taxon>
        <taxon>Poales</taxon>
        <taxon>Poaceae</taxon>
        <taxon>PACMAD clade</taxon>
        <taxon>Panicoideae</taxon>
        <taxon>Panicodae</taxon>
        <taxon>Paniceae</taxon>
        <taxon>Cenchrinae</taxon>
        <taxon>Setaria</taxon>
    </lineage>
</organism>
<proteinExistence type="predicted"/>
<sequence>MALTQLAAGIPWPACNSNITGYCMAKGTYAGNLRLVAAALPPARQQRLCQSACHDCVTFGFDTARKLCPYNKGAAIFGDACLLGFSDRDFLVASTNLDDQKVFLYIIQNVSSDVVAGRFTASAFIADYVATTNSQSKFGCMPWQFTLNTNGARIAGLRCTTRYEAYRFYNGSSTVPQLPSIQA</sequence>
<name>K3ZLD6_SETIT</name>
<dbReference type="InParanoid" id="K3ZLD6"/>
<dbReference type="eggNOG" id="ENOG502QWDY">
    <property type="taxonomic scope" value="Eukaryota"/>
</dbReference>